<dbReference type="Gene3D" id="1.10.1040.10">
    <property type="entry name" value="N-(1-d-carboxylethyl)-l-norvaline Dehydrogenase, domain 2"/>
    <property type="match status" value="1"/>
</dbReference>
<dbReference type="InterPro" id="IPR013752">
    <property type="entry name" value="KPA_reductase"/>
</dbReference>
<dbReference type="Pfam" id="PF02558">
    <property type="entry name" value="ApbA"/>
    <property type="match status" value="1"/>
</dbReference>
<dbReference type="Proteomes" id="UP000323386">
    <property type="component" value="Unassembled WGS sequence"/>
</dbReference>
<dbReference type="InterPro" id="IPR013332">
    <property type="entry name" value="KPR_N"/>
</dbReference>
<dbReference type="Gene3D" id="3.40.50.720">
    <property type="entry name" value="NAD(P)-binding Rossmann-like Domain"/>
    <property type="match status" value="1"/>
</dbReference>
<organism evidence="3 4">
    <name type="scientific">Pseudozyma flocculosa</name>
    <dbReference type="NCBI Taxonomy" id="84751"/>
    <lineage>
        <taxon>Eukaryota</taxon>
        <taxon>Fungi</taxon>
        <taxon>Dikarya</taxon>
        <taxon>Basidiomycota</taxon>
        <taxon>Ustilaginomycotina</taxon>
        <taxon>Ustilaginomycetes</taxon>
        <taxon>Ustilaginales</taxon>
        <taxon>Ustilaginaceae</taxon>
        <taxon>Pseudozyma</taxon>
    </lineage>
</organism>
<dbReference type="PANTHER" id="PTHR21708:SF43">
    <property type="entry name" value="KETOPANTOATE REDUCTASE C-TERMINAL DOMAIN-CONTAINING PROTEIN"/>
    <property type="match status" value="1"/>
</dbReference>
<accession>A0A5C3ETK8</accession>
<dbReference type="GO" id="GO:0005737">
    <property type="term" value="C:cytoplasm"/>
    <property type="evidence" value="ECO:0007669"/>
    <property type="project" value="TreeGrafter"/>
</dbReference>
<keyword evidence="4" id="KW-1185">Reference proteome</keyword>
<name>A0A5C3ETK8_9BASI</name>
<feature type="domain" description="Ketopantoate reductase N-terminal" evidence="1">
    <location>
        <begin position="8"/>
        <end position="175"/>
    </location>
</feature>
<dbReference type="PANTHER" id="PTHR21708">
    <property type="entry name" value="PROBABLE 2-DEHYDROPANTOATE 2-REDUCTASE"/>
    <property type="match status" value="1"/>
</dbReference>
<evidence type="ECO:0000259" key="2">
    <source>
        <dbReference type="Pfam" id="PF08546"/>
    </source>
</evidence>
<proteinExistence type="predicted"/>
<evidence type="ECO:0000259" key="1">
    <source>
        <dbReference type="Pfam" id="PF02558"/>
    </source>
</evidence>
<dbReference type="AlphaFoldDB" id="A0A5C3ETK8"/>
<feature type="domain" description="Ketopantoate reductase C-terminal" evidence="2">
    <location>
        <begin position="217"/>
        <end position="356"/>
    </location>
</feature>
<evidence type="ECO:0008006" key="5">
    <source>
        <dbReference type="Google" id="ProtNLM"/>
    </source>
</evidence>
<protein>
    <recommendedName>
        <fullName evidence="5">2-dehydropantoate 2-reductase</fullName>
    </recommendedName>
</protein>
<dbReference type="SUPFAM" id="SSF48179">
    <property type="entry name" value="6-phosphogluconate dehydrogenase C-terminal domain-like"/>
    <property type="match status" value="1"/>
</dbReference>
<dbReference type="InterPro" id="IPR013328">
    <property type="entry name" value="6PGD_dom2"/>
</dbReference>
<gene>
    <name evidence="3" type="ORF">PSFLO_00337</name>
</gene>
<evidence type="ECO:0000313" key="4">
    <source>
        <dbReference type="Proteomes" id="UP000323386"/>
    </source>
</evidence>
<dbReference type="EMBL" id="OOIP01000001">
    <property type="protein sequence ID" value="SPO34866.1"/>
    <property type="molecule type" value="Genomic_DNA"/>
</dbReference>
<dbReference type="InterPro" id="IPR008927">
    <property type="entry name" value="6-PGluconate_DH-like_C_sf"/>
</dbReference>
<reference evidence="3 4" key="1">
    <citation type="submission" date="2018-03" db="EMBL/GenBank/DDBJ databases">
        <authorList>
            <person name="Guldener U."/>
        </authorList>
    </citation>
    <scope>NUCLEOTIDE SEQUENCE [LARGE SCALE GENOMIC DNA]</scope>
    <source>
        <strain evidence="3 4">DAOM196992</strain>
    </source>
</reference>
<dbReference type="InterPro" id="IPR051402">
    <property type="entry name" value="KPR-Related"/>
</dbReference>
<sequence>MSSDTIDILCIGSGALGTVYGHILERGGARITAVARSNYESMSRDGITINSPIVGRVEGWKPYKVVRGPEEVQDQFFDYVVCTFKCTPDLTPTSEIIRPFLRKPSNDEERSRLPTIVTVQNGIGIEAEVRTSLVDCAEPVAKGIISAVAWIGANLKENGTVVEYGSLEKLEMGVFASLDAPTTDNGIRIPSDQEQASLDHFFGLYKRGGGGGLLSDDIEAVRWKKVLWNAGWGGLCSLARQPVAAMITESTLHHTVGVVRRTMLEILFVARACGIGEDRFPAAAVDAAFEITGNSAHVAQFADIQSNLSGDFKPSILLDLENGRPMELYPIIGAVVEKARLHNVDTPRLDMILAALWPSQVEAITRARGGKDKAGQVGVQYSSLNAVSKGAWSAGAPVPRDGRNLI</sequence>
<dbReference type="Pfam" id="PF08546">
    <property type="entry name" value="ApbA_C"/>
    <property type="match status" value="1"/>
</dbReference>
<dbReference type="OrthoDB" id="3609at2759"/>
<evidence type="ECO:0000313" key="3">
    <source>
        <dbReference type="EMBL" id="SPO34866.1"/>
    </source>
</evidence>